<dbReference type="Pfam" id="PF00825">
    <property type="entry name" value="Ribonuclease_P"/>
    <property type="match status" value="1"/>
</dbReference>
<dbReference type="SUPFAM" id="SSF54211">
    <property type="entry name" value="Ribosomal protein S5 domain 2-like"/>
    <property type="match status" value="1"/>
</dbReference>
<dbReference type="RefSeq" id="WP_185764914.1">
    <property type="nucleotide sequence ID" value="NZ_RIBP01000004.1"/>
</dbReference>
<dbReference type="FunFam" id="3.30.230.10:FF:000021">
    <property type="entry name" value="Ribonuclease P protein component"/>
    <property type="match status" value="1"/>
</dbReference>
<evidence type="ECO:0000256" key="2">
    <source>
        <dbReference type="ARBA" id="ARBA00022694"/>
    </source>
</evidence>
<dbReference type="InterPro" id="IPR014721">
    <property type="entry name" value="Ribsml_uS5_D2-typ_fold_subgr"/>
</dbReference>
<evidence type="ECO:0000313" key="10">
    <source>
        <dbReference type="Proteomes" id="UP000319837"/>
    </source>
</evidence>
<dbReference type="InterPro" id="IPR020539">
    <property type="entry name" value="RNase_P_CS"/>
</dbReference>
<dbReference type="GO" id="GO:0001682">
    <property type="term" value="P:tRNA 5'-leader removal"/>
    <property type="evidence" value="ECO:0007669"/>
    <property type="project" value="UniProtKB-UniRule"/>
</dbReference>
<keyword evidence="6 7" id="KW-0694">RNA-binding</keyword>
<evidence type="ECO:0000256" key="7">
    <source>
        <dbReference type="HAMAP-Rule" id="MF_00227"/>
    </source>
</evidence>
<evidence type="ECO:0000256" key="8">
    <source>
        <dbReference type="NCBIfam" id="TIGR00188"/>
    </source>
</evidence>
<dbReference type="Gene3D" id="3.30.230.10">
    <property type="match status" value="1"/>
</dbReference>
<dbReference type="NCBIfam" id="TIGR00188">
    <property type="entry name" value="rnpA"/>
    <property type="match status" value="1"/>
</dbReference>
<comment type="subunit">
    <text evidence="7">Consists of a catalytic RNA component (M1 or rnpB) and a protein subunit.</text>
</comment>
<proteinExistence type="inferred from homology"/>
<protein>
    <recommendedName>
        <fullName evidence="7 8">Ribonuclease P protein component</fullName>
        <shortName evidence="7">RNase P protein</shortName>
        <shortName evidence="7">RNaseP protein</shortName>
        <ecNumber evidence="7 8">3.1.26.5</ecNumber>
    </recommendedName>
    <alternativeName>
        <fullName evidence="7">Protein C5</fullName>
    </alternativeName>
</protein>
<dbReference type="GO" id="GO:0042781">
    <property type="term" value="F:3'-tRNA processing endoribonuclease activity"/>
    <property type="evidence" value="ECO:0007669"/>
    <property type="project" value="TreeGrafter"/>
</dbReference>
<dbReference type="HAMAP" id="MF_00227">
    <property type="entry name" value="RNase_P"/>
    <property type="match status" value="1"/>
</dbReference>
<keyword evidence="5 7" id="KW-0378">Hydrolase</keyword>
<reference evidence="10" key="1">
    <citation type="submission" date="2018-10" db="EMBL/GenBank/DDBJ databases">
        <title>FDA dAtabase for Regulatory Grade micrObial Sequences (FDA-ARGOS): Supporting development and validation of Infectious Disease Dx tests.</title>
        <authorList>
            <person name="Minogue T."/>
            <person name="Wolcott M."/>
            <person name="Wasieloski L."/>
            <person name="Aguilar W."/>
            <person name="Moore D."/>
            <person name="Tallon L."/>
            <person name="Sadzewicz L."/>
            <person name="Sengamalay N."/>
            <person name="Ott S."/>
            <person name="Godinez A."/>
            <person name="Nagaraj S."/>
            <person name="Vavikolanu K."/>
            <person name="Vyas G."/>
            <person name="Nadendla S."/>
            <person name="George J."/>
            <person name="Sichtig H."/>
        </authorList>
    </citation>
    <scope>NUCLEOTIDE SEQUENCE [LARGE SCALE GENOMIC DNA]</scope>
    <source>
        <strain evidence="10">FDAARGOS_343</strain>
    </source>
</reference>
<comment type="function">
    <text evidence="1 7">RNaseP catalyzes the removal of the 5'-leader sequence from pre-tRNA to produce the mature 5'-terminus. It can also cleave other RNA substrates such as 4.5S RNA. The protein component plays an auxiliary but essential role in vivo by binding to the 5'-leader sequence and broadening the substrate specificity of the ribozyme.</text>
</comment>
<evidence type="ECO:0000256" key="3">
    <source>
        <dbReference type="ARBA" id="ARBA00022722"/>
    </source>
</evidence>
<keyword evidence="3 7" id="KW-0540">Nuclease</keyword>
<dbReference type="GO" id="GO:0004526">
    <property type="term" value="F:ribonuclease P activity"/>
    <property type="evidence" value="ECO:0007669"/>
    <property type="project" value="UniProtKB-UniRule"/>
</dbReference>
<keyword evidence="2 7" id="KW-0819">tRNA processing</keyword>
<keyword evidence="4 7" id="KW-0255">Endonuclease</keyword>
<comment type="similarity">
    <text evidence="7">Belongs to the RnpA family.</text>
</comment>
<dbReference type="GO" id="GO:0000049">
    <property type="term" value="F:tRNA binding"/>
    <property type="evidence" value="ECO:0007669"/>
    <property type="project" value="UniProtKB-UniRule"/>
</dbReference>
<accession>A0A553SHL6</accession>
<organism evidence="9 10">
    <name type="scientific">Niallia circulans</name>
    <name type="common">Bacillus circulans</name>
    <dbReference type="NCBI Taxonomy" id="1397"/>
    <lineage>
        <taxon>Bacteria</taxon>
        <taxon>Bacillati</taxon>
        <taxon>Bacillota</taxon>
        <taxon>Bacilli</taxon>
        <taxon>Bacillales</taxon>
        <taxon>Bacillaceae</taxon>
        <taxon>Niallia</taxon>
    </lineage>
</organism>
<gene>
    <name evidence="7 9" type="primary">rnpA</name>
    <name evidence="9" type="ORF">CEQ21_13205</name>
</gene>
<comment type="catalytic activity">
    <reaction evidence="7">
        <text>Endonucleolytic cleavage of RNA, removing 5'-extranucleotides from tRNA precursor.</text>
        <dbReference type="EC" id="3.1.26.5"/>
    </reaction>
</comment>
<dbReference type="AlphaFoldDB" id="A0A553SHL6"/>
<dbReference type="PANTHER" id="PTHR33992:SF1">
    <property type="entry name" value="RIBONUCLEASE P PROTEIN COMPONENT"/>
    <property type="match status" value="1"/>
</dbReference>
<evidence type="ECO:0000256" key="6">
    <source>
        <dbReference type="ARBA" id="ARBA00022884"/>
    </source>
</evidence>
<evidence type="ECO:0000256" key="4">
    <source>
        <dbReference type="ARBA" id="ARBA00022759"/>
    </source>
</evidence>
<name>A0A553SHL6_NIACI</name>
<dbReference type="Proteomes" id="UP000319837">
    <property type="component" value="Unassembled WGS sequence"/>
</dbReference>
<evidence type="ECO:0000313" key="9">
    <source>
        <dbReference type="EMBL" id="TRZ36483.1"/>
    </source>
</evidence>
<sequence>MKKEYRVKKSKEFQEVFKKGQSFGNKQFVVYKYKKSGQDHFRIGLSVSKKIGNAVMRNKIKRYIRQAFLEIGDLIENEADYVIIARKPLAEMEYEETKRSLLHVLKIAKVLKRKIQ</sequence>
<evidence type="ECO:0000256" key="1">
    <source>
        <dbReference type="ARBA" id="ARBA00002663"/>
    </source>
</evidence>
<dbReference type="InterPro" id="IPR020568">
    <property type="entry name" value="Ribosomal_Su5_D2-typ_SF"/>
</dbReference>
<dbReference type="PANTHER" id="PTHR33992">
    <property type="entry name" value="RIBONUCLEASE P PROTEIN COMPONENT"/>
    <property type="match status" value="1"/>
</dbReference>
<comment type="caution">
    <text evidence="9">The sequence shown here is derived from an EMBL/GenBank/DDBJ whole genome shotgun (WGS) entry which is preliminary data.</text>
</comment>
<evidence type="ECO:0000256" key="5">
    <source>
        <dbReference type="ARBA" id="ARBA00022801"/>
    </source>
</evidence>
<dbReference type="EMBL" id="RIBP01000004">
    <property type="protein sequence ID" value="TRZ36483.1"/>
    <property type="molecule type" value="Genomic_DNA"/>
</dbReference>
<dbReference type="EC" id="3.1.26.5" evidence="7 8"/>
<dbReference type="PROSITE" id="PS00648">
    <property type="entry name" value="RIBONUCLEASE_P"/>
    <property type="match status" value="1"/>
</dbReference>
<dbReference type="GO" id="GO:0030677">
    <property type="term" value="C:ribonuclease P complex"/>
    <property type="evidence" value="ECO:0007669"/>
    <property type="project" value="TreeGrafter"/>
</dbReference>
<dbReference type="InterPro" id="IPR000100">
    <property type="entry name" value="RNase_P"/>
</dbReference>